<dbReference type="CDD" id="cd09541">
    <property type="entry name" value="SAM_KIF24-like"/>
    <property type="match status" value="1"/>
</dbReference>
<comment type="subunit">
    <text evidence="12">Interacts with CCP110, CEP97, TALPID3. Interacts with MPHOSPH9.</text>
</comment>
<evidence type="ECO:0000256" key="13">
    <source>
        <dbReference type="ARBA" id="ARBA00073211"/>
    </source>
</evidence>
<proteinExistence type="inferred from homology"/>
<feature type="compositionally biased region" description="Polar residues" evidence="15">
    <location>
        <begin position="737"/>
        <end position="749"/>
    </location>
</feature>
<dbReference type="InterPro" id="IPR013761">
    <property type="entry name" value="SAM/pointed_sf"/>
</dbReference>
<dbReference type="FunFam" id="1.10.150.50:FF:000052">
    <property type="entry name" value="Kinesin family member 24"/>
    <property type="match status" value="1"/>
</dbReference>
<gene>
    <name evidence="18" type="ORF">U0070_003123</name>
</gene>
<evidence type="ECO:0000259" key="17">
    <source>
        <dbReference type="PROSITE" id="PS50105"/>
    </source>
</evidence>
<dbReference type="SUPFAM" id="SSF52540">
    <property type="entry name" value="P-loop containing nucleoside triphosphate hydrolases"/>
    <property type="match status" value="1"/>
</dbReference>
<feature type="region of interest" description="Disordered" evidence="15">
    <location>
        <begin position="1028"/>
        <end position="1060"/>
    </location>
</feature>
<dbReference type="Pfam" id="PF00225">
    <property type="entry name" value="Kinesin"/>
    <property type="match status" value="1"/>
</dbReference>
<dbReference type="PANTHER" id="PTHR47971:SF20">
    <property type="entry name" value="KINESIN-LIKE PROTEIN KIF24"/>
    <property type="match status" value="1"/>
</dbReference>
<evidence type="ECO:0000256" key="2">
    <source>
        <dbReference type="ARBA" id="ARBA00022490"/>
    </source>
</evidence>
<dbReference type="AlphaFoldDB" id="A0AAW0H3X2"/>
<dbReference type="GO" id="GO:0007019">
    <property type="term" value="P:microtubule depolymerization"/>
    <property type="evidence" value="ECO:0007669"/>
    <property type="project" value="TreeGrafter"/>
</dbReference>
<evidence type="ECO:0000313" key="18">
    <source>
        <dbReference type="EMBL" id="KAK7797246.1"/>
    </source>
</evidence>
<dbReference type="InterPro" id="IPR027640">
    <property type="entry name" value="Kinesin-like_fam"/>
</dbReference>
<dbReference type="PROSITE" id="PS50105">
    <property type="entry name" value="SAM_DOMAIN"/>
    <property type="match status" value="1"/>
</dbReference>
<keyword evidence="3" id="KW-0597">Phosphoprotein</keyword>
<dbReference type="GO" id="GO:0003777">
    <property type="term" value="F:microtubule motor activity"/>
    <property type="evidence" value="ECO:0007669"/>
    <property type="project" value="InterPro"/>
</dbReference>
<dbReference type="PROSITE" id="PS00411">
    <property type="entry name" value="KINESIN_MOTOR_1"/>
    <property type="match status" value="1"/>
</dbReference>
<dbReference type="CDD" id="cd01367">
    <property type="entry name" value="KISc_KIF2_like"/>
    <property type="match status" value="1"/>
</dbReference>
<dbReference type="InterPro" id="IPR027417">
    <property type="entry name" value="P-loop_NTPase"/>
</dbReference>
<feature type="domain" description="Kinesin motor" evidence="16">
    <location>
        <begin position="218"/>
        <end position="486"/>
    </location>
</feature>
<keyword evidence="2" id="KW-0963">Cytoplasm</keyword>
<evidence type="ECO:0000256" key="9">
    <source>
        <dbReference type="ARBA" id="ARBA00023212"/>
    </source>
</evidence>
<dbReference type="PANTHER" id="PTHR47971">
    <property type="entry name" value="KINESIN-RELATED PROTEIN 6"/>
    <property type="match status" value="1"/>
</dbReference>
<feature type="region of interest" description="Disordered" evidence="15">
    <location>
        <begin position="834"/>
        <end position="875"/>
    </location>
</feature>
<dbReference type="PROSITE" id="PS50067">
    <property type="entry name" value="KINESIN_MOTOR_2"/>
    <property type="match status" value="1"/>
</dbReference>
<dbReference type="GO" id="GO:0030030">
    <property type="term" value="P:cell projection organization"/>
    <property type="evidence" value="ECO:0007669"/>
    <property type="project" value="UniProtKB-KW"/>
</dbReference>
<keyword evidence="7 14" id="KW-0067">ATP-binding</keyword>
<feature type="compositionally biased region" description="Low complexity" evidence="15">
    <location>
        <begin position="501"/>
        <end position="512"/>
    </location>
</feature>
<feature type="compositionally biased region" description="Acidic residues" evidence="15">
    <location>
        <begin position="757"/>
        <end position="768"/>
    </location>
</feature>
<evidence type="ECO:0000313" key="19">
    <source>
        <dbReference type="Proteomes" id="UP001488838"/>
    </source>
</evidence>
<feature type="region of interest" description="Disordered" evidence="15">
    <location>
        <begin position="734"/>
        <end position="775"/>
    </location>
</feature>
<feature type="region of interest" description="Disordered" evidence="15">
    <location>
        <begin position="552"/>
        <end position="582"/>
    </location>
</feature>
<dbReference type="Proteomes" id="UP001488838">
    <property type="component" value="Unassembled WGS sequence"/>
</dbReference>
<keyword evidence="8 14" id="KW-0505">Motor protein</keyword>
<comment type="subcellular location">
    <subcellularLocation>
        <location evidence="1">Cytoplasm</location>
        <location evidence="1">Cytoskeleton</location>
        <location evidence="1">Microtubule organizing center</location>
        <location evidence="1">Centrosome</location>
        <location evidence="1">Centriole</location>
    </subcellularLocation>
</comment>
<dbReference type="Gene3D" id="1.10.150.50">
    <property type="entry name" value="Transcription Factor, Ets-1"/>
    <property type="match status" value="1"/>
</dbReference>
<dbReference type="FunFam" id="3.40.850.10:FF:000012">
    <property type="entry name" value="Kinesin-like protein"/>
    <property type="match status" value="1"/>
</dbReference>
<protein>
    <recommendedName>
        <fullName evidence="13">Kinesin-like protein KIF24</fullName>
    </recommendedName>
</protein>
<feature type="domain" description="SAM" evidence="17">
    <location>
        <begin position="1"/>
        <end position="64"/>
    </location>
</feature>
<dbReference type="SUPFAM" id="SSF47769">
    <property type="entry name" value="SAM/Pointed domain"/>
    <property type="match status" value="1"/>
</dbReference>
<organism evidence="18 19">
    <name type="scientific">Myodes glareolus</name>
    <name type="common">Bank vole</name>
    <name type="synonym">Clethrionomys glareolus</name>
    <dbReference type="NCBI Taxonomy" id="447135"/>
    <lineage>
        <taxon>Eukaryota</taxon>
        <taxon>Metazoa</taxon>
        <taxon>Chordata</taxon>
        <taxon>Craniata</taxon>
        <taxon>Vertebrata</taxon>
        <taxon>Euteleostomi</taxon>
        <taxon>Mammalia</taxon>
        <taxon>Eutheria</taxon>
        <taxon>Euarchontoglires</taxon>
        <taxon>Glires</taxon>
        <taxon>Rodentia</taxon>
        <taxon>Myomorpha</taxon>
        <taxon>Muroidea</taxon>
        <taxon>Cricetidae</taxon>
        <taxon>Arvicolinae</taxon>
        <taxon>Myodes</taxon>
    </lineage>
</organism>
<keyword evidence="5 14" id="KW-0547">Nucleotide-binding</keyword>
<keyword evidence="9" id="KW-0206">Cytoskeleton</keyword>
<dbReference type="EMBL" id="JBBHLL010000876">
    <property type="protein sequence ID" value="KAK7797246.1"/>
    <property type="molecule type" value="Genomic_DNA"/>
</dbReference>
<evidence type="ECO:0000256" key="4">
    <source>
        <dbReference type="ARBA" id="ARBA00022701"/>
    </source>
</evidence>
<evidence type="ECO:0000256" key="1">
    <source>
        <dbReference type="ARBA" id="ARBA00004114"/>
    </source>
</evidence>
<reference evidence="18 19" key="1">
    <citation type="journal article" date="2023" name="bioRxiv">
        <title>Conserved and derived expression patterns and positive selection on dental genes reveal complex evolutionary context of ever-growing rodent molars.</title>
        <authorList>
            <person name="Calamari Z.T."/>
            <person name="Song A."/>
            <person name="Cohen E."/>
            <person name="Akter M."/>
            <person name="Roy R.D."/>
            <person name="Hallikas O."/>
            <person name="Christensen M.M."/>
            <person name="Li P."/>
            <person name="Marangoni P."/>
            <person name="Jernvall J."/>
            <person name="Klein O.D."/>
        </authorList>
    </citation>
    <scope>NUCLEOTIDE SEQUENCE [LARGE SCALE GENOMIC DNA]</scope>
    <source>
        <strain evidence="18">V071</strain>
    </source>
</reference>
<dbReference type="Gene3D" id="3.40.850.10">
    <property type="entry name" value="Kinesin motor domain"/>
    <property type="match status" value="1"/>
</dbReference>
<evidence type="ECO:0000256" key="10">
    <source>
        <dbReference type="ARBA" id="ARBA00057466"/>
    </source>
</evidence>
<keyword evidence="6" id="KW-0970">Cilium biogenesis/degradation</keyword>
<name>A0AAW0H3X2_MYOGA</name>
<feature type="region of interest" description="Disordered" evidence="15">
    <location>
        <begin position="901"/>
        <end position="957"/>
    </location>
</feature>
<evidence type="ECO:0000256" key="7">
    <source>
        <dbReference type="ARBA" id="ARBA00022840"/>
    </source>
</evidence>
<keyword evidence="19" id="KW-1185">Reference proteome</keyword>
<evidence type="ECO:0000256" key="8">
    <source>
        <dbReference type="ARBA" id="ARBA00023175"/>
    </source>
</evidence>
<comment type="caution">
    <text evidence="18">The sequence shown here is derived from an EMBL/GenBank/DDBJ whole genome shotgun (WGS) entry which is preliminary data.</text>
</comment>
<dbReference type="GO" id="GO:0005874">
    <property type="term" value="C:microtubule"/>
    <property type="evidence" value="ECO:0007669"/>
    <property type="project" value="UniProtKB-KW"/>
</dbReference>
<evidence type="ECO:0000256" key="3">
    <source>
        <dbReference type="ARBA" id="ARBA00022553"/>
    </source>
</evidence>
<comment type="function">
    <text evidence="10">Microtubule-dependent motor protein that acts as a negative regulator of ciliogenesis by mediating recruitment of CCP110 to mother centriole in cycling cells, leading to restrict nucleation of cilia at centrioles. Mediates depolymerization of microtubules of centriolar origin, possibly to suppress aberrant cilia formation. Following activation by NEK2 involved in disassembly of primary cilium during G2/M phase but does not disassemble fully formed ciliary axonemes. As cilium assembly and disassembly is proposed to coexist in a dynamic equilibrium may suppress nascent cilium assembly and, potentially, ciliar re-assembly in cells that have already disassembled their cilia ensuring the completion of cilium removal in the later stages of the cell cycle. Plays an important role in recruiting MPHOSPH9, a negative regulator of cilia formation to the distal end of mother centriole.</text>
</comment>
<evidence type="ECO:0000256" key="5">
    <source>
        <dbReference type="ARBA" id="ARBA00022741"/>
    </source>
</evidence>
<evidence type="ECO:0000256" key="14">
    <source>
        <dbReference type="PROSITE-ProRule" id="PRU00283"/>
    </source>
</evidence>
<dbReference type="InterPro" id="IPR036961">
    <property type="entry name" value="Kinesin_motor_dom_sf"/>
</dbReference>
<dbReference type="GO" id="GO:0008017">
    <property type="term" value="F:microtubule binding"/>
    <property type="evidence" value="ECO:0007669"/>
    <property type="project" value="InterPro"/>
</dbReference>
<feature type="compositionally biased region" description="Basic and acidic residues" evidence="15">
    <location>
        <begin position="923"/>
        <end position="933"/>
    </location>
</feature>
<dbReference type="PRINTS" id="PR00380">
    <property type="entry name" value="KINESINHEAVY"/>
</dbReference>
<keyword evidence="4" id="KW-0493">Microtubule</keyword>
<evidence type="ECO:0000256" key="11">
    <source>
        <dbReference type="ARBA" id="ARBA00061030"/>
    </source>
</evidence>
<comment type="similarity">
    <text evidence="11">Belongs to the TRAFAC class myosin-kinesin ATPase superfamily. Kinesin family. KIN-13 subfamily.</text>
</comment>
<evidence type="ECO:0000259" key="16">
    <source>
        <dbReference type="PROSITE" id="PS50067"/>
    </source>
</evidence>
<dbReference type="GO" id="GO:0007018">
    <property type="term" value="P:microtubule-based movement"/>
    <property type="evidence" value="ECO:0007669"/>
    <property type="project" value="InterPro"/>
</dbReference>
<accession>A0AAW0H3X2</accession>
<dbReference type="GO" id="GO:0005814">
    <property type="term" value="C:centriole"/>
    <property type="evidence" value="ECO:0007669"/>
    <property type="project" value="UniProtKB-SubCell"/>
</dbReference>
<evidence type="ECO:0000256" key="15">
    <source>
        <dbReference type="SAM" id="MobiDB-lite"/>
    </source>
</evidence>
<feature type="region of interest" description="Disordered" evidence="15">
    <location>
        <begin position="501"/>
        <end position="525"/>
    </location>
</feature>
<dbReference type="GO" id="GO:0005524">
    <property type="term" value="F:ATP binding"/>
    <property type="evidence" value="ECO:0007669"/>
    <property type="project" value="UniProtKB-UniRule"/>
</dbReference>
<dbReference type="SMART" id="SM00129">
    <property type="entry name" value="KISc"/>
    <property type="match status" value="1"/>
</dbReference>
<dbReference type="InterPro" id="IPR001752">
    <property type="entry name" value="Kinesin_motor_dom"/>
</dbReference>
<dbReference type="InterPro" id="IPR019821">
    <property type="entry name" value="Kinesin_motor_CS"/>
</dbReference>
<sequence>MASWLYECLCEAELAQYYPHFTALGLQKIDELAKVTMKDYSKLGVHDMNDRRRLFQLIKIIKIMQEEDKALSSPESPLQTSNMYTKRREFRSGPRRQLHFDSPAHSKARTASNETCNLSDLSVEEQKSTYLKVLAHMLPDDSQDQTKIRTLNASAAGAHMQTETDASLFSSSYFSPKLGNSDIPVIQRVSHVSGYNYGIPHSCVRQITSENSWTEMEKIRVCVRKRPLGVREVRRGEVNIITVEDKETLLVHEKKEAVDLTQYILQVGSLTVVPTSITKYASFIGNATCFAYGQTGAGKTYTMIGTHQNPGLYALAAKDIFRQLKVSQPRRNLFVWISFYEIYCGQLYDLLNRRKRLFAREDSKHVVQIAGLRELQVDSVELLLQVILKGSKERSTGATGVNADSSRSHAIIQIQIKDSAKRTFGRISFIDLAGSERAADARDSDRQTKMEGAEINQSLLALKECIRALDQEHTHTPFRQSKLTQVMVKELKKGVKCCASTTSRSRASANSSPKRIQSSPIALPGDKCSPKKVKLGLQQSVVVAPGPTRVKTHPLASHVPNIPFASEPKTPSKRGSPVPEWEAKPSLWKGTMRSGHSIKKGAEESASLCSEKSQVGSKAAIVWESRASGPREGLLRLRMPAREKKVQPVQPVQKQLLSRAQLPGNHHHLETSQDSKVGTSARLAPEAWTNPLPQQKEREEHLRFYHQQFQQPPLLKQKLKYQPLERLLCQHRPSEGQLPNETLSPLHSNPESHDGAQAEDLDDSDFSEDSFSHVQRSTLEKSGSSFFLHQNRVHSPEEQGAERQQYLRFSSEMDGDERGTDSWVCSRGSIISHRRGALSQSHSPSKVCSDWSKEEDSASSGPSPKDGLAQKPPSSQVDFVHHQETGGAQASDIRPEAFRSEVPGQAESSLPSPENGLSLPLSPDERDISDDRVTQAAGTVDRTAPSQEDSREGSANASGLMAPLTISLLETPSQEYSSSLEQIAQDRAEHSLTTEIIGGPAVEHIVSPYNQEAALPVSSATALLWLSSSPPDNRPSGDLPALSPSPIRQHSPDKLPHGEACQSRRPVLMAQSHVGGDPYGDSAEETGLVDSSFPRKPCSITHAGAPCSTPLLTSWTGSSDVAGGPWAQDRKHPAGFSRQELVSSTDSIKPSYEDILWLKHRPLSKCLASDSPVVPSSLKASGTLCPLTLEQAQQVIIRAHQEQLDEMAELDFKEETLMTQMNSNDFEDFVTQLDELMALKSKCIQSLRSQLQLYLTCHRSAAAPKRTILS</sequence>
<feature type="binding site" evidence="14">
    <location>
        <begin position="293"/>
        <end position="300"/>
    </location>
    <ligand>
        <name>ATP</name>
        <dbReference type="ChEBI" id="CHEBI:30616"/>
    </ligand>
</feature>
<evidence type="ECO:0000256" key="6">
    <source>
        <dbReference type="ARBA" id="ARBA00022794"/>
    </source>
</evidence>
<evidence type="ECO:0000256" key="12">
    <source>
        <dbReference type="ARBA" id="ARBA00064835"/>
    </source>
</evidence>
<dbReference type="InterPro" id="IPR001660">
    <property type="entry name" value="SAM"/>
</dbReference>